<keyword evidence="2" id="KW-1185">Reference proteome</keyword>
<dbReference type="EMBL" id="CM037621">
    <property type="protein sequence ID" value="KAH8001870.1"/>
    <property type="molecule type" value="Genomic_DNA"/>
</dbReference>
<reference evidence="1" key="1">
    <citation type="submission" date="2021-08" db="EMBL/GenBank/DDBJ databases">
        <title>The first chromosome-level gecko genome reveals the dynamic sex chromosomes of Neotropical dwarf geckos (Sphaerodactylidae: Sphaerodactylus).</title>
        <authorList>
            <person name="Pinto B.J."/>
            <person name="Keating S.E."/>
            <person name="Gamble T."/>
        </authorList>
    </citation>
    <scope>NUCLEOTIDE SEQUENCE</scope>
    <source>
        <strain evidence="1">TG3544</strain>
    </source>
</reference>
<gene>
    <name evidence="1" type="ORF">K3G42_017569</name>
</gene>
<sequence length="174" mass="19076">MEEESMEEEEGGGGGGSLSSSSSYEALMDDQNHNNWEAAGGGRGSYTCQPLSPEGPRGEVAPSLDPQKDFEMQMLSEAANGSSKGAAAGGINLNINSSTSKFLMNVITIEEYKSTYWPKLDSAIDQLLTQSPGDYIPISYEQIYRCKIFYNAYLMALCDQIMKQKMLKDMIQSH</sequence>
<comment type="caution">
    <text evidence="1">The sequence shown here is derived from an EMBL/GenBank/DDBJ whole genome shotgun (WGS) entry which is preliminary data.</text>
</comment>
<evidence type="ECO:0000313" key="2">
    <source>
        <dbReference type="Proteomes" id="UP000827872"/>
    </source>
</evidence>
<name>A0ACB8F927_9SAUR</name>
<protein>
    <submittedName>
        <fullName evidence="1">Uncharacterized protein</fullName>
    </submittedName>
</protein>
<proteinExistence type="predicted"/>
<evidence type="ECO:0000313" key="1">
    <source>
        <dbReference type="EMBL" id="KAH8001870.1"/>
    </source>
</evidence>
<organism evidence="1 2">
    <name type="scientific">Sphaerodactylus townsendi</name>
    <dbReference type="NCBI Taxonomy" id="933632"/>
    <lineage>
        <taxon>Eukaryota</taxon>
        <taxon>Metazoa</taxon>
        <taxon>Chordata</taxon>
        <taxon>Craniata</taxon>
        <taxon>Vertebrata</taxon>
        <taxon>Euteleostomi</taxon>
        <taxon>Lepidosauria</taxon>
        <taxon>Squamata</taxon>
        <taxon>Bifurcata</taxon>
        <taxon>Gekkota</taxon>
        <taxon>Sphaerodactylidae</taxon>
        <taxon>Sphaerodactylus</taxon>
    </lineage>
</organism>
<accession>A0ACB8F927</accession>
<dbReference type="Proteomes" id="UP000827872">
    <property type="component" value="Linkage Group LG08"/>
</dbReference>